<dbReference type="PANTHER" id="PTHR24345">
    <property type="entry name" value="SERINE/THREONINE-PROTEIN KINASE PLK"/>
    <property type="match status" value="1"/>
</dbReference>
<dbReference type="Proteomes" id="UP000041254">
    <property type="component" value="Unassembled WGS sequence"/>
</dbReference>
<dbReference type="VEuPathDB" id="CryptoDB:Vbra_12051"/>
<evidence type="ECO:0000256" key="1">
    <source>
        <dbReference type="SAM" id="MobiDB-lite"/>
    </source>
</evidence>
<protein>
    <recommendedName>
        <fullName evidence="2">Protein kinase domain-containing protein</fullName>
    </recommendedName>
</protein>
<feature type="region of interest" description="Disordered" evidence="1">
    <location>
        <begin position="297"/>
        <end position="428"/>
    </location>
</feature>
<evidence type="ECO:0000259" key="2">
    <source>
        <dbReference type="PROSITE" id="PS50011"/>
    </source>
</evidence>
<dbReference type="InParanoid" id="A0A0G4EJM8"/>
<dbReference type="GO" id="GO:0005524">
    <property type="term" value="F:ATP binding"/>
    <property type="evidence" value="ECO:0007669"/>
    <property type="project" value="InterPro"/>
</dbReference>
<dbReference type="PhylomeDB" id="A0A0G4EJM8"/>
<feature type="compositionally biased region" description="Basic and acidic residues" evidence="1">
    <location>
        <begin position="387"/>
        <end position="404"/>
    </location>
</feature>
<dbReference type="GO" id="GO:0004672">
    <property type="term" value="F:protein kinase activity"/>
    <property type="evidence" value="ECO:0007669"/>
    <property type="project" value="InterPro"/>
</dbReference>
<dbReference type="InterPro" id="IPR011009">
    <property type="entry name" value="Kinase-like_dom_sf"/>
</dbReference>
<dbReference type="Pfam" id="PF00069">
    <property type="entry name" value="Pkinase"/>
    <property type="match status" value="1"/>
</dbReference>
<evidence type="ECO:0000313" key="4">
    <source>
        <dbReference type="Proteomes" id="UP000041254"/>
    </source>
</evidence>
<dbReference type="EMBL" id="CDMY01000244">
    <property type="protein sequence ID" value="CEL96746.1"/>
    <property type="molecule type" value="Genomic_DNA"/>
</dbReference>
<sequence length="428" mass="46884">MASVEMGQGAAAEDSIERRLRLVRPFKTYASFKDMLRLNGYRTDGGAARAADCGGIGSIYKVESSVFKGCYSAVKVIPRDFYRDASSLFTEEELKAKYAAILAVPWGRTTCSVAGLFQDAQSFYVLMEWVNGKDIQRPIGGENEATHITAEALRGLRKLHNAGITHGDVSLRNIMTAGRRVVLIDFDNALTSQMGKPRYLCGTAEFLAPECLTDLDYSPASDLWAMGVVIYAMLTRRFPFRIDSRGKRAKEALAQMRQGVKFRRSDGVSEEAKSLIRGLLAYDKRDRVASADVALKHPWLSPPTDPSEPTAAQPNVAPSDMPSAPKQTPMASPSPAHPAPLPTPLKCCPSSPAPESPHSHSPNEKASPRSTGSHTSDTTTHTPPPRPADRPRQHQGADADDRRPMRAGKGHTGRHRQRTRQVWRPKGT</sequence>
<feature type="domain" description="Protein kinase" evidence="2">
    <location>
        <begin position="45"/>
        <end position="300"/>
    </location>
</feature>
<feature type="compositionally biased region" description="Basic residues" evidence="1">
    <location>
        <begin position="405"/>
        <end position="428"/>
    </location>
</feature>
<dbReference type="InterPro" id="IPR000719">
    <property type="entry name" value="Prot_kinase_dom"/>
</dbReference>
<dbReference type="Gene3D" id="1.10.510.10">
    <property type="entry name" value="Transferase(Phosphotransferase) domain 1"/>
    <property type="match status" value="1"/>
</dbReference>
<reference evidence="3 4" key="1">
    <citation type="submission" date="2014-11" db="EMBL/GenBank/DDBJ databases">
        <authorList>
            <person name="Zhu J."/>
            <person name="Qi W."/>
            <person name="Song R."/>
        </authorList>
    </citation>
    <scope>NUCLEOTIDE SEQUENCE [LARGE SCALE GENOMIC DNA]</scope>
</reference>
<gene>
    <name evidence="3" type="ORF">Vbra_12051</name>
</gene>
<dbReference type="STRING" id="1169540.A0A0G4EJM8"/>
<keyword evidence="4" id="KW-1185">Reference proteome</keyword>
<dbReference type="SMART" id="SM00220">
    <property type="entry name" value="S_TKc"/>
    <property type="match status" value="1"/>
</dbReference>
<proteinExistence type="predicted"/>
<name>A0A0G4EJM8_VITBC</name>
<feature type="compositionally biased region" description="Basic and acidic residues" evidence="1">
    <location>
        <begin position="357"/>
        <end position="367"/>
    </location>
</feature>
<dbReference type="OrthoDB" id="541276at2759"/>
<dbReference type="SUPFAM" id="SSF56112">
    <property type="entry name" value="Protein kinase-like (PK-like)"/>
    <property type="match status" value="1"/>
</dbReference>
<organism evidence="3 4">
    <name type="scientific">Vitrella brassicaformis (strain CCMP3155)</name>
    <dbReference type="NCBI Taxonomy" id="1169540"/>
    <lineage>
        <taxon>Eukaryota</taxon>
        <taxon>Sar</taxon>
        <taxon>Alveolata</taxon>
        <taxon>Colpodellida</taxon>
        <taxon>Vitrellaceae</taxon>
        <taxon>Vitrella</taxon>
    </lineage>
</organism>
<dbReference type="GO" id="GO:0005634">
    <property type="term" value="C:nucleus"/>
    <property type="evidence" value="ECO:0007669"/>
    <property type="project" value="TreeGrafter"/>
</dbReference>
<evidence type="ECO:0000313" key="3">
    <source>
        <dbReference type="EMBL" id="CEL96746.1"/>
    </source>
</evidence>
<accession>A0A0G4EJM8</accession>
<dbReference type="AlphaFoldDB" id="A0A0G4EJM8"/>
<dbReference type="PROSITE" id="PS50011">
    <property type="entry name" value="PROTEIN_KINASE_DOM"/>
    <property type="match status" value="1"/>
</dbReference>